<dbReference type="Gene3D" id="3.90.550.10">
    <property type="entry name" value="Spore Coat Polysaccharide Biosynthesis Protein SpsA, Chain A"/>
    <property type="match status" value="1"/>
</dbReference>
<dbReference type="Proteomes" id="UP000197269">
    <property type="component" value="Unassembled WGS sequence"/>
</dbReference>
<evidence type="ECO:0000313" key="1">
    <source>
        <dbReference type="EMBL" id="OWO95139.1"/>
    </source>
</evidence>
<dbReference type="SUPFAM" id="SSF53448">
    <property type="entry name" value="Nucleotide-diphospho-sugar transferases"/>
    <property type="match status" value="1"/>
</dbReference>
<evidence type="ECO:0008006" key="3">
    <source>
        <dbReference type="Google" id="ProtNLM"/>
    </source>
</evidence>
<proteinExistence type="predicted"/>
<sequence>MSYRVSVASISHYAKARLRRSLKARQVRDDVLRSGLRQARHVVISVIRDEGHRLAFFLQYYRNLGFEHFICIDNGSTDGTAELLSGFDDVSLLSAHGSYKAARFGNDWINEVINRYCREKWVLYVDADEFLVYPHCDSCPIDQLTAYIESTGGHSLRSVMIDMYSSRPVLENICEPGRNPLEVCNLFDRSGYVAHFDERNGTIWIKGGVRGRIYFRDRLWDGPALNKIPLVYVTGERLFLKSSHQVWPLSLNLGDMRGALGVSGALLHFKFLSTFVHKVADAAHRSQHTEEYTVYSSDKDMGDFVHDDTGTYTSWKDLSDHGLIQGEGWKNWKNISGSEI</sequence>
<organism evidence="1 2">
    <name type="scientific">Rhizobium esperanzae</name>
    <dbReference type="NCBI Taxonomy" id="1967781"/>
    <lineage>
        <taxon>Bacteria</taxon>
        <taxon>Pseudomonadati</taxon>
        <taxon>Pseudomonadota</taxon>
        <taxon>Alphaproteobacteria</taxon>
        <taxon>Hyphomicrobiales</taxon>
        <taxon>Rhizobiaceae</taxon>
        <taxon>Rhizobium/Agrobacterium group</taxon>
        <taxon>Rhizobium</taxon>
    </lineage>
</organism>
<evidence type="ECO:0000313" key="2">
    <source>
        <dbReference type="Proteomes" id="UP000197269"/>
    </source>
</evidence>
<dbReference type="RefSeq" id="WP_088392738.1">
    <property type="nucleotide sequence ID" value="NZ_MXPU01000005.1"/>
</dbReference>
<dbReference type="Pfam" id="PF13704">
    <property type="entry name" value="Glyco_tranf_2_4"/>
    <property type="match status" value="1"/>
</dbReference>
<dbReference type="InterPro" id="IPR029044">
    <property type="entry name" value="Nucleotide-diphossugar_trans"/>
</dbReference>
<dbReference type="CDD" id="cd00761">
    <property type="entry name" value="Glyco_tranf_GTA_type"/>
    <property type="match status" value="1"/>
</dbReference>
<dbReference type="EMBL" id="MXPU01000005">
    <property type="protein sequence ID" value="OWO95139.1"/>
    <property type="molecule type" value="Genomic_DNA"/>
</dbReference>
<gene>
    <name evidence="1" type="ORF">B5E41_08550</name>
</gene>
<name>A0A246DXQ9_9HYPH</name>
<reference evidence="1 2" key="1">
    <citation type="submission" date="2017-03" db="EMBL/GenBank/DDBJ databases">
        <title>Genome of strain Rhizobium sp. CNPSo 668.</title>
        <authorList>
            <person name="Ribeiro R."/>
        </authorList>
    </citation>
    <scope>NUCLEOTIDE SEQUENCE [LARGE SCALE GENOMIC DNA]</scope>
    <source>
        <strain evidence="1 2">CNPSo 668</strain>
    </source>
</reference>
<protein>
    <recommendedName>
        <fullName evidence="3">Glycosyl transferase family 2</fullName>
    </recommendedName>
</protein>
<comment type="caution">
    <text evidence="1">The sequence shown here is derived from an EMBL/GenBank/DDBJ whole genome shotgun (WGS) entry which is preliminary data.</text>
</comment>
<dbReference type="AlphaFoldDB" id="A0A246DXQ9"/>
<accession>A0A246DXQ9</accession>